<dbReference type="FunFam" id="1.10.532.10:FF:000002">
    <property type="entry name" value="Signal transducer and activator of transcription"/>
    <property type="match status" value="1"/>
</dbReference>
<dbReference type="GO" id="GO:0005829">
    <property type="term" value="C:cytosol"/>
    <property type="evidence" value="ECO:0007669"/>
    <property type="project" value="UniProtKB-ARBA"/>
</dbReference>
<dbReference type="CDD" id="cd16849">
    <property type="entry name" value="STAT5_DBD"/>
    <property type="match status" value="1"/>
</dbReference>
<dbReference type="InterPro" id="IPR012345">
    <property type="entry name" value="STAT_TF_DNA-bd_N"/>
</dbReference>
<evidence type="ECO:0000313" key="17">
    <source>
        <dbReference type="Proteomes" id="UP001152836"/>
    </source>
</evidence>
<name>A0AAU9YNK2_PHORO</name>
<dbReference type="Pfam" id="PF01017">
    <property type="entry name" value="STAT_alpha"/>
    <property type="match status" value="2"/>
</dbReference>
<dbReference type="CDD" id="cd16855">
    <property type="entry name" value="STAT5_CCD"/>
    <property type="match status" value="1"/>
</dbReference>
<dbReference type="InterPro" id="IPR015988">
    <property type="entry name" value="STAT_TF_CC"/>
</dbReference>
<dbReference type="SUPFAM" id="SSF55550">
    <property type="entry name" value="SH2 domain"/>
    <property type="match status" value="1"/>
</dbReference>
<comment type="subcellular location">
    <subcellularLocation>
        <location evidence="2 13">Cytoplasm</location>
    </subcellularLocation>
    <subcellularLocation>
        <location evidence="1 13">Nucleus</location>
    </subcellularLocation>
</comment>
<dbReference type="FunFam" id="3.30.505.10:FF:000025">
    <property type="entry name" value="Signal transducer and activator of transcription"/>
    <property type="match status" value="1"/>
</dbReference>
<dbReference type="InterPro" id="IPR048988">
    <property type="entry name" value="STAT_linker"/>
</dbReference>
<evidence type="ECO:0000256" key="4">
    <source>
        <dbReference type="ARBA" id="ARBA00022490"/>
    </source>
</evidence>
<keyword evidence="9 13" id="KW-0010">Activator</keyword>
<keyword evidence="6 12" id="KW-0727">SH2 domain</keyword>
<dbReference type="InterPro" id="IPR001217">
    <property type="entry name" value="STAT"/>
</dbReference>
<dbReference type="EMBL" id="CALSGD010000036">
    <property type="protein sequence ID" value="CAH6776147.1"/>
    <property type="molecule type" value="Genomic_DNA"/>
</dbReference>
<dbReference type="Pfam" id="PF21354">
    <property type="entry name" value="STAT_linker"/>
    <property type="match status" value="1"/>
</dbReference>
<evidence type="ECO:0000256" key="10">
    <source>
        <dbReference type="ARBA" id="ARBA00023163"/>
    </source>
</evidence>
<dbReference type="InterPro" id="IPR035858">
    <property type="entry name" value="STAT5a/5b_DBD"/>
</dbReference>
<evidence type="ECO:0000256" key="7">
    <source>
        <dbReference type="ARBA" id="ARBA00023015"/>
    </source>
</evidence>
<dbReference type="InterPro" id="IPR008967">
    <property type="entry name" value="p53-like_TF_DNA-bd_sf"/>
</dbReference>
<evidence type="ECO:0000256" key="14">
    <source>
        <dbReference type="SAM" id="MobiDB-lite"/>
    </source>
</evidence>
<dbReference type="GO" id="GO:0003690">
    <property type="term" value="F:double-stranded DNA binding"/>
    <property type="evidence" value="ECO:0007669"/>
    <property type="project" value="UniProtKB-ARBA"/>
</dbReference>
<dbReference type="InterPro" id="IPR036860">
    <property type="entry name" value="SH2_dom_sf"/>
</dbReference>
<dbReference type="SUPFAM" id="SSF47655">
    <property type="entry name" value="STAT"/>
    <property type="match status" value="1"/>
</dbReference>
<dbReference type="GO" id="GO:0048732">
    <property type="term" value="P:gland development"/>
    <property type="evidence" value="ECO:0007669"/>
    <property type="project" value="UniProtKB-ARBA"/>
</dbReference>
<dbReference type="FunFam" id="1.10.238.10:FF:000029">
    <property type="entry name" value="Signal transducer and transcription activator 6"/>
    <property type="match status" value="1"/>
</dbReference>
<dbReference type="AlphaFoldDB" id="A0AAU9YNK2"/>
<dbReference type="SUPFAM" id="SSF49417">
    <property type="entry name" value="p53-like transcription factors"/>
    <property type="match status" value="1"/>
</dbReference>
<protein>
    <recommendedName>
        <fullName evidence="13">Signal transducer and activator of transcription</fullName>
    </recommendedName>
</protein>
<dbReference type="SMART" id="SM00964">
    <property type="entry name" value="STAT_int"/>
    <property type="match status" value="1"/>
</dbReference>
<evidence type="ECO:0000256" key="1">
    <source>
        <dbReference type="ARBA" id="ARBA00004123"/>
    </source>
</evidence>
<evidence type="ECO:0000256" key="11">
    <source>
        <dbReference type="ARBA" id="ARBA00023242"/>
    </source>
</evidence>
<evidence type="ECO:0000256" key="6">
    <source>
        <dbReference type="ARBA" id="ARBA00022999"/>
    </source>
</evidence>
<dbReference type="Gene3D" id="2.60.40.630">
    <property type="entry name" value="STAT transcription factor, DNA-binding domain"/>
    <property type="match status" value="1"/>
</dbReference>
<dbReference type="PANTHER" id="PTHR11801">
    <property type="entry name" value="SIGNAL TRANSDUCER AND ACTIVATOR OF TRANSCRIPTION"/>
    <property type="match status" value="1"/>
</dbReference>
<dbReference type="Pfam" id="PF02865">
    <property type="entry name" value="STAT_int"/>
    <property type="match status" value="1"/>
</dbReference>
<evidence type="ECO:0000256" key="2">
    <source>
        <dbReference type="ARBA" id="ARBA00004496"/>
    </source>
</evidence>
<keyword evidence="8 13" id="KW-0238">DNA-binding</keyword>
<dbReference type="InterPro" id="IPR046994">
    <property type="entry name" value="STAT5_CC"/>
</dbReference>
<evidence type="ECO:0000313" key="16">
    <source>
        <dbReference type="EMBL" id="CAH6776147.1"/>
    </source>
</evidence>
<feature type="domain" description="SH2" evidence="15">
    <location>
        <begin position="655"/>
        <end position="752"/>
    </location>
</feature>
<dbReference type="GO" id="GO:0007259">
    <property type="term" value="P:cell surface receptor signaling pathway via JAK-STAT"/>
    <property type="evidence" value="ECO:0007669"/>
    <property type="project" value="UniProtKB-ARBA"/>
</dbReference>
<evidence type="ECO:0000256" key="5">
    <source>
        <dbReference type="ARBA" id="ARBA00022553"/>
    </source>
</evidence>
<comment type="similarity">
    <text evidence="3 13">Belongs to the transcription factor STAT family.</text>
</comment>
<dbReference type="Gene3D" id="3.30.505.10">
    <property type="entry name" value="SH2 domain"/>
    <property type="match status" value="1"/>
</dbReference>
<keyword evidence="5 13" id="KW-0597">Phosphoprotein</keyword>
<dbReference type="SUPFAM" id="SSF48092">
    <property type="entry name" value="Transcription factor STAT-4 N-domain"/>
    <property type="match status" value="1"/>
</dbReference>
<dbReference type="InterPro" id="IPR000980">
    <property type="entry name" value="SH2"/>
</dbReference>
<proteinExistence type="inferred from homology"/>
<dbReference type="SMART" id="SM00252">
    <property type="entry name" value="SH2"/>
    <property type="match status" value="1"/>
</dbReference>
<evidence type="ECO:0000256" key="8">
    <source>
        <dbReference type="ARBA" id="ARBA00023125"/>
    </source>
</evidence>
<dbReference type="Proteomes" id="UP001152836">
    <property type="component" value="Unassembled WGS sequence"/>
</dbReference>
<evidence type="ECO:0000256" key="13">
    <source>
        <dbReference type="RuleBase" id="RU046415"/>
    </source>
</evidence>
<evidence type="ECO:0000259" key="15">
    <source>
        <dbReference type="PROSITE" id="PS50001"/>
    </source>
</evidence>
<comment type="caution">
    <text evidence="16">The sequence shown here is derived from an EMBL/GenBank/DDBJ whole genome shotgun (WGS) entry which is preliminary data.</text>
</comment>
<keyword evidence="11 13" id="KW-0539">Nucleus</keyword>
<evidence type="ECO:0000256" key="3">
    <source>
        <dbReference type="ARBA" id="ARBA00005586"/>
    </source>
</evidence>
<reference evidence="16" key="1">
    <citation type="submission" date="2022-06" db="EMBL/GenBank/DDBJ databases">
        <authorList>
            <person name="Andreotti S."/>
            <person name="Wyler E."/>
        </authorList>
    </citation>
    <scope>NUCLEOTIDE SEQUENCE</scope>
</reference>
<keyword evidence="17" id="KW-1185">Reference proteome</keyword>
<dbReference type="GO" id="GO:0006366">
    <property type="term" value="P:transcription by RNA polymerase II"/>
    <property type="evidence" value="ECO:0007669"/>
    <property type="project" value="UniProtKB-ARBA"/>
</dbReference>
<dbReference type="Gene3D" id="1.10.532.10">
    <property type="entry name" value="STAT transcription factor, N-terminal domain"/>
    <property type="match status" value="1"/>
</dbReference>
<keyword evidence="7 13" id="KW-0805">Transcription regulation</keyword>
<sequence>MAGWIQAQQLQGDALRQMQVLYGQHFPIEVRHYLAQWIESQPWDAIDLDNPQDRGQATQLLEGLVQELQKKAEHQVGEDGFLLKIKLGHYATQLQNTYDRCPMELVRCIRHILYNEQRLVREANNCSSPAGALVDTMSQKHLQINQTFEELRLITQDTENELKKLQQTQEYFIIQYQESLRIQAQFAQLTQLNPQERMSRETALQQKQVSLEAWLQREAQTLQQYRVVSGSCIPLPLGGSPVTPDSGHPPGRGQSQAENRSPLSWGACGVEQVERACGLLPGSQKAAVPSLMQELAEKHQKTLQLLRKQQTIILDDELIQWKRRQQLAGNGGSPEGSLDVLQSWCEKLAEIIWQNRQQIRRAEHLCQQLPIPGPVEEMLAEVNATITDIISALVTSTFIIEKQPPQVLKTQTKFAATVRLLVGGKLNVHMNPPQVKATIISEQQAKSLLKNENTRNDCSGEILNNCCVMEYHQATGTLSAHFRNMSLKRIKRADRRGAESVTEEKFTVLFESQFSVGSNELVFQVKTLSLPVVVIVHGSQDHNATATVLWDNAFAEPGRVPFAVPDKVLWPQLCEALNMKFKAEVQSSRGLTKENLVFLAQKLFNSSSSHLEDYNSMSVSWSQFNRENLPGWNYTFWQWFDGVMEVLKKHHKPHWNDGAILGFVNKQQAHDLLINKPDGTFLLRFSDSEIGGITIAWKFDSPDRNLWNLKPFTTRDFSIRSLADRLGDLSYLIYVFPDRPKDEVFAKYYTPVLAKAVDGYVKPQIRQVVPEFINASADAGANATYMDQAPSPVVCPQPHYNMYPQNPDPVLDQDGEFDLDETMDVARHVEELLRRPIDSLDSRLSAPAGLFTSARGSLS</sequence>
<dbReference type="InterPro" id="IPR013800">
    <property type="entry name" value="STAT_TF_alpha"/>
</dbReference>
<dbReference type="InterPro" id="IPR036535">
    <property type="entry name" value="STAT_N_sf"/>
</dbReference>
<dbReference type="Gene3D" id="1.20.1050.20">
    <property type="entry name" value="STAT transcription factor, all-alpha domain"/>
    <property type="match status" value="2"/>
</dbReference>
<dbReference type="GO" id="GO:0043565">
    <property type="term" value="F:sequence-specific DNA binding"/>
    <property type="evidence" value="ECO:0007669"/>
    <property type="project" value="UniProtKB-ARBA"/>
</dbReference>
<dbReference type="Gene3D" id="1.10.238.10">
    <property type="entry name" value="EF-hand"/>
    <property type="match status" value="1"/>
</dbReference>
<keyword evidence="10 13" id="KW-0804">Transcription</keyword>
<dbReference type="PROSITE" id="PS50001">
    <property type="entry name" value="SH2"/>
    <property type="match status" value="1"/>
</dbReference>
<accession>A0AAU9YNK2</accession>
<gene>
    <name evidence="16" type="primary">Stat5a</name>
    <name evidence="16" type="ORF">PHOROB_LOCUS302</name>
</gene>
<organism evidence="16 17">
    <name type="scientific">Phodopus roborovskii</name>
    <name type="common">Roborovski's desert hamster</name>
    <name type="synonym">Cricetulus roborovskii</name>
    <dbReference type="NCBI Taxonomy" id="109678"/>
    <lineage>
        <taxon>Eukaryota</taxon>
        <taxon>Metazoa</taxon>
        <taxon>Chordata</taxon>
        <taxon>Craniata</taxon>
        <taxon>Vertebrata</taxon>
        <taxon>Euteleostomi</taxon>
        <taxon>Mammalia</taxon>
        <taxon>Eutheria</taxon>
        <taxon>Euarchontoglires</taxon>
        <taxon>Glires</taxon>
        <taxon>Rodentia</taxon>
        <taxon>Myomorpha</taxon>
        <taxon>Muroidea</taxon>
        <taxon>Cricetidae</taxon>
        <taxon>Cricetinae</taxon>
        <taxon>Phodopus</taxon>
    </lineage>
</organism>
<dbReference type="FunFam" id="2.60.40.630:FF:000002">
    <property type="entry name" value="Signal transducer and activator of transcription"/>
    <property type="match status" value="1"/>
</dbReference>
<dbReference type="Pfam" id="PF02864">
    <property type="entry name" value="STAT_bind"/>
    <property type="match status" value="1"/>
</dbReference>
<dbReference type="GO" id="GO:0005634">
    <property type="term" value="C:nucleus"/>
    <property type="evidence" value="ECO:0007669"/>
    <property type="project" value="UniProtKB-SubCell"/>
</dbReference>
<dbReference type="CDD" id="cd10421">
    <property type="entry name" value="SH2_STAT5a"/>
    <property type="match status" value="1"/>
</dbReference>
<dbReference type="Pfam" id="PF00017">
    <property type="entry name" value="SH2"/>
    <property type="match status" value="1"/>
</dbReference>
<dbReference type="GO" id="GO:0003700">
    <property type="term" value="F:DNA-binding transcription factor activity"/>
    <property type="evidence" value="ECO:0007669"/>
    <property type="project" value="InterPro"/>
</dbReference>
<evidence type="ECO:0000256" key="12">
    <source>
        <dbReference type="PROSITE-ProRule" id="PRU00191"/>
    </source>
</evidence>
<feature type="region of interest" description="Disordered" evidence="14">
    <location>
        <begin position="238"/>
        <end position="261"/>
    </location>
</feature>
<keyword evidence="4 13" id="KW-0963">Cytoplasm</keyword>
<dbReference type="InterPro" id="IPR013799">
    <property type="entry name" value="STAT_TF_prot_interaction"/>
</dbReference>
<evidence type="ECO:0000256" key="9">
    <source>
        <dbReference type="ARBA" id="ARBA00023159"/>
    </source>
</evidence>
<dbReference type="InterPro" id="IPR013801">
    <property type="entry name" value="STAT_TF_DNA-bd"/>
</dbReference>